<accession>A0AAV8A9H1</accession>
<evidence type="ECO:0000259" key="2">
    <source>
        <dbReference type="PROSITE" id="PS50142"/>
    </source>
</evidence>
<proteinExistence type="predicted"/>
<evidence type="ECO:0000256" key="1">
    <source>
        <dbReference type="SAM" id="MobiDB-lite"/>
    </source>
</evidence>
<feature type="region of interest" description="Disordered" evidence="1">
    <location>
        <begin position="310"/>
        <end position="430"/>
    </location>
</feature>
<gene>
    <name evidence="3" type="ORF">M0812_01324</name>
</gene>
<reference evidence="3" key="1">
    <citation type="submission" date="2022-08" db="EMBL/GenBank/DDBJ databases">
        <title>Novel sulphate-reducing endosymbionts in the free-living metamonad Anaeramoeba.</title>
        <authorList>
            <person name="Jerlstrom-Hultqvist J."/>
            <person name="Cepicka I."/>
            <person name="Gallot-Lavallee L."/>
            <person name="Salas-Leiva D."/>
            <person name="Curtis B.A."/>
            <person name="Zahonova K."/>
            <person name="Pipaliya S."/>
            <person name="Dacks J."/>
            <person name="Roger A.J."/>
        </authorList>
    </citation>
    <scope>NUCLEOTIDE SEQUENCE</scope>
    <source>
        <strain evidence="3">Busselton2</strain>
    </source>
</reference>
<feature type="region of interest" description="Disordered" evidence="1">
    <location>
        <begin position="559"/>
        <end position="582"/>
    </location>
</feature>
<dbReference type="SUPFAM" id="SSF69065">
    <property type="entry name" value="RNase III domain-like"/>
    <property type="match status" value="1"/>
</dbReference>
<comment type="caution">
    <text evidence="3">The sequence shown here is derived from an EMBL/GenBank/DDBJ whole genome shotgun (WGS) entry which is preliminary data.</text>
</comment>
<dbReference type="InterPro" id="IPR036389">
    <property type="entry name" value="RNase_III_sf"/>
</dbReference>
<dbReference type="GO" id="GO:0006396">
    <property type="term" value="P:RNA processing"/>
    <property type="evidence" value="ECO:0007669"/>
    <property type="project" value="InterPro"/>
</dbReference>
<dbReference type="Gene3D" id="1.10.1520.10">
    <property type="entry name" value="Ribonuclease III domain"/>
    <property type="match status" value="1"/>
</dbReference>
<dbReference type="EMBL" id="JANTQA010000015">
    <property type="protein sequence ID" value="KAJ3448839.1"/>
    <property type="molecule type" value="Genomic_DNA"/>
</dbReference>
<feature type="compositionally biased region" description="Basic and acidic residues" evidence="1">
    <location>
        <begin position="404"/>
        <end position="430"/>
    </location>
</feature>
<feature type="domain" description="RNase III" evidence="2">
    <location>
        <begin position="42"/>
        <end position="144"/>
    </location>
</feature>
<dbReference type="GO" id="GO:0004525">
    <property type="term" value="F:ribonuclease III activity"/>
    <property type="evidence" value="ECO:0007669"/>
    <property type="project" value="InterPro"/>
</dbReference>
<dbReference type="PROSITE" id="PS50142">
    <property type="entry name" value="RNASE_3_2"/>
    <property type="match status" value="1"/>
</dbReference>
<dbReference type="AlphaFoldDB" id="A0AAV8A9H1"/>
<protein>
    <submittedName>
        <fullName evidence="3">Dicer-related</fullName>
    </submittedName>
</protein>
<dbReference type="InterPro" id="IPR000999">
    <property type="entry name" value="RNase_III_dom"/>
</dbReference>
<sequence length="594" mass="70261">MIHQRSQFKSFSDCEKTIHEKLYSLRSFLRISLTPFPGTESFKKLTFYGDAVVSEKIARNLFFSRRFMGPYLLTQLRSSIIQQNNFVKFYEHVNIGSLLYQPEEEELEQGIQRSLPNPIKKKVICAIVGKLGKALVGSQSLGDRLSTNISTCLEYVISYISYLGEKDFIENRIPYEREKEKNKKQNIKSKMKMKNKGSYAPLKKEFRPSFFVSRETQKKEFINNSDNTVKRVSHVYENKNEKENTKIKKKAALTKKESGIQLNDLNTGPIFFKEEDKEKKSHNPRKNYKHQFYTKNNNWENHDHLNRRGWLSFSPQRQDRDKGGGRRWGRGRGRYRGRGRDMFRNNNRNKTRNRTRFNDLDRGRELKGNQNEKEMRNKIEKTKRAQNKEKAEDNNQKIEKKKGSRENIKKNKDNRRSPIREKKSDLNTKKEIITYKNRVLEDQQTTNKLSKHQAKKQNNQKSQDNKINILNEILNLQTSQKRNLNNNKTTLNNLNENLPINIQKIIKKENVISDLQNLKIIQNIQQEKNKSKFEPKQNCKKNSLWEQFLFDQKLDQTQNLKNNNHNKSNIKSKSPNNSKNVTSDLTLEDMLKLF</sequence>
<feature type="compositionally biased region" description="Basic and acidic residues" evidence="1">
    <location>
        <begin position="356"/>
        <end position="398"/>
    </location>
</feature>
<evidence type="ECO:0000313" key="4">
    <source>
        <dbReference type="Proteomes" id="UP001146793"/>
    </source>
</evidence>
<evidence type="ECO:0000313" key="3">
    <source>
        <dbReference type="EMBL" id="KAJ3448839.1"/>
    </source>
</evidence>
<feature type="compositionally biased region" description="Basic residues" evidence="1">
    <location>
        <begin position="325"/>
        <end position="337"/>
    </location>
</feature>
<dbReference type="Proteomes" id="UP001146793">
    <property type="component" value="Unassembled WGS sequence"/>
</dbReference>
<organism evidence="3 4">
    <name type="scientific">Anaeramoeba flamelloides</name>
    <dbReference type="NCBI Taxonomy" id="1746091"/>
    <lineage>
        <taxon>Eukaryota</taxon>
        <taxon>Metamonada</taxon>
        <taxon>Anaeramoebidae</taxon>
        <taxon>Anaeramoeba</taxon>
    </lineage>
</organism>
<feature type="region of interest" description="Disordered" evidence="1">
    <location>
        <begin position="443"/>
        <end position="464"/>
    </location>
</feature>
<name>A0AAV8A9H1_9EUKA</name>